<evidence type="ECO:0000256" key="3">
    <source>
        <dbReference type="ARBA" id="ARBA00023027"/>
    </source>
</evidence>
<feature type="domain" description="PARP catalytic" evidence="5">
    <location>
        <begin position="207"/>
        <end position="410"/>
    </location>
</feature>
<dbReference type="InterPro" id="IPR008893">
    <property type="entry name" value="WGR_domain"/>
</dbReference>
<dbReference type="PROSITE" id="PS51059">
    <property type="entry name" value="PARP_CATALYTIC"/>
    <property type="match status" value="1"/>
</dbReference>
<dbReference type="Pfam" id="PF00644">
    <property type="entry name" value="PARP"/>
    <property type="match status" value="1"/>
</dbReference>
<dbReference type="GO" id="GO:0006302">
    <property type="term" value="P:double-strand break repair"/>
    <property type="evidence" value="ECO:0007669"/>
    <property type="project" value="TreeGrafter"/>
</dbReference>
<dbReference type="Gene3D" id="3.90.228.10">
    <property type="match status" value="1"/>
</dbReference>
<evidence type="ECO:0000313" key="6">
    <source>
        <dbReference type="EMBL" id="DAD66444.1"/>
    </source>
</evidence>
<evidence type="ECO:0000256" key="1">
    <source>
        <dbReference type="ARBA" id="ARBA00022676"/>
    </source>
</evidence>
<evidence type="ECO:0000256" key="4">
    <source>
        <dbReference type="SAM" id="Coils"/>
    </source>
</evidence>
<organism evidence="6">
    <name type="scientific">Myoviridae sp. ctPuP5</name>
    <dbReference type="NCBI Taxonomy" id="2823543"/>
    <lineage>
        <taxon>Viruses</taxon>
        <taxon>Duplodnaviria</taxon>
        <taxon>Heunggongvirae</taxon>
        <taxon>Uroviricota</taxon>
        <taxon>Caudoviricetes</taxon>
    </lineage>
</organism>
<evidence type="ECO:0000259" key="5">
    <source>
        <dbReference type="PROSITE" id="PS51059"/>
    </source>
</evidence>
<dbReference type="SUPFAM" id="SSF56399">
    <property type="entry name" value="ADP-ribosylation"/>
    <property type="match status" value="1"/>
</dbReference>
<reference evidence="6" key="1">
    <citation type="journal article" date="2021" name="Proc. Natl. Acad. Sci. U.S.A.">
        <title>A Catalog of Tens of Thousands of Viruses from Human Metagenomes Reveals Hidden Associations with Chronic Diseases.</title>
        <authorList>
            <person name="Tisza M.J."/>
            <person name="Buck C.B."/>
        </authorList>
    </citation>
    <scope>NUCLEOTIDE SEQUENCE</scope>
    <source>
        <strain evidence="6">CtPuP5</strain>
    </source>
</reference>
<keyword evidence="3" id="KW-0520">NAD</keyword>
<dbReference type="GO" id="GO:1990404">
    <property type="term" value="F:NAD+-protein mono-ADP-ribosyltransferase activity"/>
    <property type="evidence" value="ECO:0007669"/>
    <property type="project" value="TreeGrafter"/>
</dbReference>
<sequence>MGRFAHLVMVTENNNNKFYKMTEQSDGTIAVEYGRVDATKQTTSYPISKWDSLIKSKVKKGYKDITDLVAVEEVVEKTADGKEKVTYISDDNEVRKLIEQLQSWAKATIQQNYKVSTNKVTQKMVDTAQELIDKLTKQYKDKEDYKVLNKTILEIYTTIPRRMSDVKSYLLKSNDKKEIESLIDDEQKLLDTMAGQVLANKAVNEDESKEEVVDKPNSLLEQLGLEVKYVDDKDVINKISKMMGDSSDLMGKVYEVKNIKTEERYDKTFFADKNSKEDLLWHGSRNQNWFNILQTGLLIRPSGAIYTGSMFSDGLYFANKARKSIGYTSLQGSYWAGGNNSKSLLAIFKVNVGNQKHIYKHDSSCYNITEKNLLPYNSVYAHGGADLRNDEFIVYNPNRCTIKYLVEIKR</sequence>
<dbReference type="GO" id="GO:0003950">
    <property type="term" value="F:NAD+ poly-ADP-ribosyltransferase activity"/>
    <property type="evidence" value="ECO:0007669"/>
    <property type="project" value="InterPro"/>
</dbReference>
<dbReference type="EMBL" id="BK014662">
    <property type="protein sequence ID" value="DAD66444.1"/>
    <property type="molecule type" value="Genomic_DNA"/>
</dbReference>
<name>A0A8S5L927_9CAUD</name>
<feature type="coiled-coil region" evidence="4">
    <location>
        <begin position="118"/>
        <end position="145"/>
    </location>
</feature>
<dbReference type="SMART" id="SM00773">
    <property type="entry name" value="WGR"/>
    <property type="match status" value="1"/>
</dbReference>
<dbReference type="GO" id="GO:0070212">
    <property type="term" value="P:protein poly-ADP-ribosylation"/>
    <property type="evidence" value="ECO:0007669"/>
    <property type="project" value="TreeGrafter"/>
</dbReference>
<proteinExistence type="predicted"/>
<dbReference type="PANTHER" id="PTHR10459:SF117">
    <property type="entry name" value="POLY [ADP-RIBOSE] POLYMERASE TANKYRASE"/>
    <property type="match status" value="1"/>
</dbReference>
<keyword evidence="4" id="KW-0175">Coiled coil</keyword>
<dbReference type="PANTHER" id="PTHR10459">
    <property type="entry name" value="DNA LIGASE"/>
    <property type="match status" value="1"/>
</dbReference>
<accession>A0A8S5L927</accession>
<dbReference type="InterPro" id="IPR012317">
    <property type="entry name" value="Poly(ADP-ribose)pol_cat_dom"/>
</dbReference>
<keyword evidence="2" id="KW-0808">Transferase</keyword>
<evidence type="ECO:0000256" key="2">
    <source>
        <dbReference type="ARBA" id="ARBA00022679"/>
    </source>
</evidence>
<dbReference type="InterPro" id="IPR050800">
    <property type="entry name" value="ARTD/PARP"/>
</dbReference>
<protein>
    <submittedName>
        <fullName evidence="6">Parp-like protein</fullName>
    </submittedName>
</protein>
<keyword evidence="1" id="KW-0328">Glycosyltransferase</keyword>